<reference evidence="2 3" key="1">
    <citation type="journal article" date="2021" name="ISME Commun">
        <title>Automated analysis of genomic sequences facilitates high-throughput and comprehensive description of bacteria.</title>
        <authorList>
            <person name="Hitch T.C.A."/>
        </authorList>
    </citation>
    <scope>NUCLEOTIDE SEQUENCE [LARGE SCALE GENOMIC DNA]</scope>
    <source>
        <strain evidence="2 3">Sanger_18</strain>
    </source>
</reference>
<evidence type="ECO:0000313" key="3">
    <source>
        <dbReference type="Proteomes" id="UP001652432"/>
    </source>
</evidence>
<dbReference type="EMBL" id="JAOQKJ010000008">
    <property type="protein sequence ID" value="MCU6744997.1"/>
    <property type="molecule type" value="Genomic_DNA"/>
</dbReference>
<dbReference type="Proteomes" id="UP001652432">
    <property type="component" value="Unassembled WGS sequence"/>
</dbReference>
<dbReference type="Pfam" id="PF07866">
    <property type="entry name" value="DUF1653"/>
    <property type="match status" value="1"/>
</dbReference>
<name>A0ABT2T458_9FIRM</name>
<protein>
    <submittedName>
        <fullName evidence="2">DUF1653 domain-containing protein</fullName>
    </submittedName>
</protein>
<sequence length="172" mass="20194">MRQNPMPQQIYRHFKGNFYQIVTLAEHTETGECLVIYQALYGDYRIYARPLSMFMEKVDREKYPESTQEYRFEIADVPAVSIEGGARRTEQVECQAEAGGLDPLVIEFLDADSYEERLNILAALHYRITDDMINTMAIAIDVEVREGELEERYSELRNCLLLYDKFECNRLR</sequence>
<proteinExistence type="predicted"/>
<comment type="caution">
    <text evidence="2">The sequence shown here is derived from an EMBL/GenBank/DDBJ whole genome shotgun (WGS) entry which is preliminary data.</text>
</comment>
<dbReference type="InterPro" id="IPR023387">
    <property type="entry name" value="DUF1653-like_dom"/>
</dbReference>
<accession>A0ABT2T458</accession>
<dbReference type="Gene3D" id="2.30.30.320">
    <property type="entry name" value="DUF1653-like domain"/>
    <property type="match status" value="1"/>
</dbReference>
<organism evidence="2 3">
    <name type="scientific">Suilimivivens aceti</name>
    <dbReference type="NCBI Taxonomy" id="2981774"/>
    <lineage>
        <taxon>Bacteria</taxon>
        <taxon>Bacillati</taxon>
        <taxon>Bacillota</taxon>
        <taxon>Clostridia</taxon>
        <taxon>Lachnospirales</taxon>
        <taxon>Lachnospiraceae</taxon>
        <taxon>Suilimivivens</taxon>
    </lineage>
</organism>
<evidence type="ECO:0000313" key="2">
    <source>
        <dbReference type="EMBL" id="MCU6744997.1"/>
    </source>
</evidence>
<evidence type="ECO:0000259" key="1">
    <source>
        <dbReference type="Pfam" id="PF07866"/>
    </source>
</evidence>
<keyword evidence="3" id="KW-1185">Reference proteome</keyword>
<gene>
    <name evidence="2" type="ORF">OCV77_10905</name>
</gene>
<dbReference type="InterPro" id="IPR037135">
    <property type="entry name" value="DUF1653-like_dom_sf"/>
</dbReference>
<feature type="domain" description="DUF1653" evidence="1">
    <location>
        <begin position="10"/>
        <end position="73"/>
    </location>
</feature>